<dbReference type="OMA" id="DWNRNTF"/>
<evidence type="ECO:0000259" key="2">
    <source>
        <dbReference type="Pfam" id="PF21953"/>
    </source>
</evidence>
<dbReference type="GO" id="GO:0016787">
    <property type="term" value="F:hydrolase activity"/>
    <property type="evidence" value="ECO:0007669"/>
    <property type="project" value="InterPro"/>
</dbReference>
<proteinExistence type="predicted"/>
<keyword evidence="1" id="KW-0472">Membrane</keyword>
<dbReference type="GO" id="GO:0005829">
    <property type="term" value="C:cytosol"/>
    <property type="evidence" value="ECO:0007669"/>
    <property type="project" value="TreeGrafter"/>
</dbReference>
<dbReference type="Pfam" id="PF21953">
    <property type="entry name" value="NadN_nucleosid_C"/>
    <property type="match status" value="1"/>
</dbReference>
<dbReference type="FunFam" id="3.60.21.10:FF:000122">
    <property type="entry name" value="UshA related metallophosphatase, N-terminal domain"/>
    <property type="match status" value="1"/>
</dbReference>
<dbReference type="EMBL" id="ACVC01000120">
    <property type="protein sequence ID" value="EFO63759.1"/>
    <property type="molecule type" value="Genomic_DNA"/>
</dbReference>
<dbReference type="Gene3D" id="3.90.780.10">
    <property type="entry name" value="5'-Nucleotidase, C-terminal domain"/>
    <property type="match status" value="1"/>
</dbReference>
<dbReference type="PANTHER" id="PTHR11575">
    <property type="entry name" value="5'-NUCLEOTIDASE-RELATED"/>
    <property type="match status" value="1"/>
</dbReference>
<dbReference type="VEuPathDB" id="GiardiaDB:GLP15_3850"/>
<dbReference type="Gene3D" id="3.60.21.10">
    <property type="match status" value="1"/>
</dbReference>
<dbReference type="InterPro" id="IPR036907">
    <property type="entry name" value="5'-Nucleotdase_C_sf"/>
</dbReference>
<feature type="transmembrane region" description="Helical" evidence="1">
    <location>
        <begin position="536"/>
        <end position="562"/>
    </location>
</feature>
<comment type="caution">
    <text evidence="3">The sequence shown here is derived from an EMBL/GenBank/DDBJ whole genome shotgun (WGS) entry which is preliminary data.</text>
</comment>
<evidence type="ECO:0000313" key="3">
    <source>
        <dbReference type="EMBL" id="EFO63759.1"/>
    </source>
</evidence>
<sequence>MPVEGIRTLHVLSVSDTHGWIYGHAHQREVGNYGLLTSYIEHMHDAAARDPSADVLAIDGGDIIEGTGLSDVTDVRGKIIYSVASRVPFDIMTIGNHDMDNSDSATFLSDHSSALFGDRFISTNTYRNNDGAPLIQHTHKYLTLKNGLRALVFSFLFHGMLYEYGHTKPPAQVIKSNIVQDILNSYKHSVDILIVNNHMASEDSEWGEIYAAFRAYYDAQNYTIPMLFLASHSHILVNQDCPFPNATQCYIVEAGCYLEHLQHVTYMFLDVDYESNGETYRGVQMAKIVPNLPTDFTYANSALRLNIPENALLTKNGLAIQEQIDGYVAALDIMAVIGYSPHEYNLAPPYNSSSSLYSLWTEDVVPSLLFSLNIFDKTCRLLVTPISGYFRESLYEGNITLDDTYTIFPFRYVMSYLNNVTYDELSCVVNYMNSMGTGNQGAPLILLEEDISSMDRSACYNIILTSHESRYISLAMGKGGPCHNVSDPLKSYVPKIIYVESDVTDNTSGNITMGDLLRTYIKRNMPIKEHDGRNRFLSVIIISSFFGIMLVITLILVLLLVLRKYRLHRRAAKHSVKTDRLVYDSDTITTESVTEESK</sequence>
<name>E1F1C2_GIAIA</name>
<protein>
    <submittedName>
        <fullName evidence="3">5' nucleotidase family protein</fullName>
    </submittedName>
</protein>
<dbReference type="SUPFAM" id="SSF56300">
    <property type="entry name" value="Metallo-dependent phosphatases"/>
    <property type="match status" value="1"/>
</dbReference>
<dbReference type="PANTHER" id="PTHR11575:SF22">
    <property type="entry name" value="ADL392WP"/>
    <property type="match status" value="1"/>
</dbReference>
<feature type="domain" description="Putative 5'-nucleotidase C-terminal" evidence="2">
    <location>
        <begin position="348"/>
        <end position="439"/>
    </location>
</feature>
<dbReference type="InterPro" id="IPR006179">
    <property type="entry name" value="5_nucleotidase/apyrase"/>
</dbReference>
<keyword evidence="1" id="KW-0812">Transmembrane</keyword>
<dbReference type="InterPro" id="IPR029052">
    <property type="entry name" value="Metallo-depent_PP-like"/>
</dbReference>
<keyword evidence="1" id="KW-1133">Transmembrane helix</keyword>
<reference evidence="3 4" key="1">
    <citation type="journal article" date="2010" name="BMC Genomics">
        <title>Genome analysis and comparative genomics of a Giardia intestinalis assemblage E isolate.</title>
        <authorList>
            <person name="Jerlstrom-Hultqvist J."/>
            <person name="Franzen O."/>
            <person name="Ankarklev J."/>
            <person name="Xu F."/>
            <person name="Nohynkova E."/>
            <person name="Andersson J.O."/>
            <person name="Svard S.G."/>
            <person name="Andersson B."/>
        </authorList>
    </citation>
    <scope>NUCLEOTIDE SEQUENCE [LARGE SCALE GENOMIC DNA]</scope>
    <source>
        <strain evidence="3 4">P15</strain>
    </source>
</reference>
<evidence type="ECO:0000256" key="1">
    <source>
        <dbReference type="SAM" id="Phobius"/>
    </source>
</evidence>
<evidence type="ECO:0000313" key="4">
    <source>
        <dbReference type="Proteomes" id="UP000008974"/>
    </source>
</evidence>
<organism evidence="3 4">
    <name type="scientific">Giardia intestinalis (strain P15)</name>
    <name type="common">Giardia lamblia</name>
    <dbReference type="NCBI Taxonomy" id="658858"/>
    <lineage>
        <taxon>Eukaryota</taxon>
        <taxon>Metamonada</taxon>
        <taxon>Diplomonadida</taxon>
        <taxon>Hexamitidae</taxon>
        <taxon>Giardiinae</taxon>
        <taxon>Giardia</taxon>
    </lineage>
</organism>
<dbReference type="InterPro" id="IPR014485">
    <property type="entry name" value="Pesterase_C1039"/>
</dbReference>
<gene>
    <name evidence="3" type="ORF">GLP15_3850</name>
</gene>
<dbReference type="GO" id="GO:0009166">
    <property type="term" value="P:nucleotide catabolic process"/>
    <property type="evidence" value="ECO:0007669"/>
    <property type="project" value="InterPro"/>
</dbReference>
<dbReference type="OrthoDB" id="7722975at2759"/>
<accession>E1F1C2</accession>
<dbReference type="AlphaFoldDB" id="E1F1C2"/>
<dbReference type="STRING" id="658858.E1F1C2"/>
<dbReference type="PIRSF" id="PIRSF017316">
    <property type="entry name" value="Pesterase_C1039"/>
    <property type="match status" value="1"/>
</dbReference>
<dbReference type="Proteomes" id="UP000008974">
    <property type="component" value="Unassembled WGS sequence"/>
</dbReference>
<dbReference type="SUPFAM" id="SSF55816">
    <property type="entry name" value="5'-nucleotidase (syn. UDP-sugar hydrolase), C-terminal domain"/>
    <property type="match status" value="1"/>
</dbReference>
<dbReference type="InterPro" id="IPR053828">
    <property type="entry name" value="Nucleosidase_C"/>
</dbReference>